<dbReference type="EMBL" id="JABAIV010000003">
    <property type="protein sequence ID" value="NNG23792.1"/>
    <property type="molecule type" value="Genomic_DNA"/>
</dbReference>
<gene>
    <name evidence="3" type="ORF">HGB41_12385</name>
</gene>
<accession>A0A7Y2JZC0</accession>
<protein>
    <submittedName>
        <fullName evidence="3">PEP-CTERM sorting domain-containing protein</fullName>
    </submittedName>
</protein>
<name>A0A7Y2JZC0_9BURK</name>
<dbReference type="RefSeq" id="WP_171084694.1">
    <property type="nucleotide sequence ID" value="NZ_JABAIV010000003.1"/>
</dbReference>
<keyword evidence="2" id="KW-0732">Signal</keyword>
<reference evidence="3 4" key="1">
    <citation type="submission" date="2020-04" db="EMBL/GenBank/DDBJ databases">
        <title>Massilia sp. nov., a cold adapted bacteria isolated from Arctic soil.</title>
        <authorList>
            <person name="Son J."/>
            <person name="Ka J.-O."/>
        </authorList>
    </citation>
    <scope>NUCLEOTIDE SEQUENCE [LARGE SCALE GENOMIC DNA]</scope>
    <source>
        <strain evidence="3 4">ML15P13</strain>
    </source>
</reference>
<sequence>MKSIIAAGTLAFVLAAPAAQAQGSAPLLDLTLYGQLERWLGAGRLDLQNLYTRRPGDDSLDFHAAVDGRGTTFTLMQVSNAGGDSWLVGGYNPQSWSSVDGWHVTERSWQRTAFIFNYTDPRVWRQVASDDVLPSRGARQTYNVPDHGPTFGAGPDLLVNDRLDTALSWQVSYGLLEGETEGRSIIDLSSGGRLFRVDALEMYSVSVVPEPANAAMLAAGLGVLGWAGMRRRRRLRAG</sequence>
<dbReference type="AlphaFoldDB" id="A0A7Y2JZC0"/>
<evidence type="ECO:0000313" key="3">
    <source>
        <dbReference type="EMBL" id="NNG23792.1"/>
    </source>
</evidence>
<organism evidence="3 4">
    <name type="scientific">Telluria aromaticivorans</name>
    <dbReference type="NCBI Taxonomy" id="2725995"/>
    <lineage>
        <taxon>Bacteria</taxon>
        <taxon>Pseudomonadati</taxon>
        <taxon>Pseudomonadota</taxon>
        <taxon>Betaproteobacteria</taxon>
        <taxon>Burkholderiales</taxon>
        <taxon>Oxalobacteraceae</taxon>
        <taxon>Telluria group</taxon>
        <taxon>Telluria</taxon>
    </lineage>
</organism>
<evidence type="ECO:0000313" key="4">
    <source>
        <dbReference type="Proteomes" id="UP000533905"/>
    </source>
</evidence>
<keyword evidence="1" id="KW-0472">Membrane</keyword>
<proteinExistence type="predicted"/>
<feature type="chain" id="PRO_5031202831" evidence="2">
    <location>
        <begin position="22"/>
        <end position="238"/>
    </location>
</feature>
<dbReference type="Proteomes" id="UP000533905">
    <property type="component" value="Unassembled WGS sequence"/>
</dbReference>
<feature type="signal peptide" evidence="2">
    <location>
        <begin position="1"/>
        <end position="21"/>
    </location>
</feature>
<dbReference type="NCBIfam" id="TIGR02595">
    <property type="entry name" value="PEP_CTERM"/>
    <property type="match status" value="1"/>
</dbReference>
<evidence type="ECO:0000256" key="2">
    <source>
        <dbReference type="SAM" id="SignalP"/>
    </source>
</evidence>
<dbReference type="NCBIfam" id="NF038124">
    <property type="entry name" value="PEP_CTERM_TLD_A"/>
    <property type="match status" value="1"/>
</dbReference>
<keyword evidence="1" id="KW-0812">Transmembrane</keyword>
<keyword evidence="4" id="KW-1185">Reference proteome</keyword>
<feature type="transmembrane region" description="Helical" evidence="1">
    <location>
        <begin position="212"/>
        <end position="229"/>
    </location>
</feature>
<evidence type="ECO:0000256" key="1">
    <source>
        <dbReference type="SAM" id="Phobius"/>
    </source>
</evidence>
<keyword evidence="1" id="KW-1133">Transmembrane helix</keyword>
<comment type="caution">
    <text evidence="3">The sequence shown here is derived from an EMBL/GenBank/DDBJ whole genome shotgun (WGS) entry which is preliminary data.</text>
</comment>
<dbReference type="InterPro" id="IPR013424">
    <property type="entry name" value="Ice-binding_C"/>
</dbReference>